<keyword evidence="2" id="KW-1185">Reference proteome</keyword>
<organism evidence="1 2">
    <name type="scientific">Legionella parisiensis</name>
    <dbReference type="NCBI Taxonomy" id="45071"/>
    <lineage>
        <taxon>Bacteria</taxon>
        <taxon>Pseudomonadati</taxon>
        <taxon>Pseudomonadota</taxon>
        <taxon>Gammaproteobacteria</taxon>
        <taxon>Legionellales</taxon>
        <taxon>Legionellaceae</taxon>
        <taxon>Legionella</taxon>
    </lineage>
</organism>
<accession>A0A1E5JNX1</accession>
<comment type="caution">
    <text evidence="1">The sequence shown here is derived from an EMBL/GenBank/DDBJ whole genome shotgun (WGS) entry which is preliminary data.</text>
</comment>
<evidence type="ECO:0000313" key="1">
    <source>
        <dbReference type="EMBL" id="OEH46053.1"/>
    </source>
</evidence>
<gene>
    <name evidence="1" type="ORF">lpari_02935</name>
</gene>
<dbReference type="Proteomes" id="UP000095229">
    <property type="component" value="Unassembled WGS sequence"/>
</dbReference>
<dbReference type="AlphaFoldDB" id="A0A1E5JNX1"/>
<reference evidence="1 2" key="1">
    <citation type="submission" date="2016-02" db="EMBL/GenBank/DDBJ databases">
        <title>Secondary metabolites in Legionella.</title>
        <authorList>
            <person name="Tobias N.J."/>
            <person name="Bode H.B."/>
        </authorList>
    </citation>
    <scope>NUCLEOTIDE SEQUENCE [LARGE SCALE GENOMIC DNA]</scope>
    <source>
        <strain evidence="1 2">DSM 19216</strain>
    </source>
</reference>
<sequence>MQVGEIMTSNPELLLTTAIITEAAKKLRE</sequence>
<dbReference type="EMBL" id="LSOG01000078">
    <property type="protein sequence ID" value="OEH46053.1"/>
    <property type="molecule type" value="Genomic_DNA"/>
</dbReference>
<name>A0A1E5JNX1_9GAMM</name>
<evidence type="ECO:0000313" key="2">
    <source>
        <dbReference type="Proteomes" id="UP000095229"/>
    </source>
</evidence>
<proteinExistence type="predicted"/>
<dbReference type="PATRIC" id="fig|45071.7.peg.3134"/>
<protein>
    <submittedName>
        <fullName evidence="1">Uncharacterized protein</fullName>
    </submittedName>
</protein>